<proteinExistence type="predicted"/>
<accession>A0A502E156</accession>
<dbReference type="SUPFAM" id="SSF54285">
    <property type="entry name" value="MoaD/ThiS"/>
    <property type="match status" value="1"/>
</dbReference>
<evidence type="ECO:0000313" key="1">
    <source>
        <dbReference type="EMBL" id="TPG30276.1"/>
    </source>
</evidence>
<dbReference type="AlphaFoldDB" id="A0A502E156"/>
<dbReference type="Pfam" id="PF02597">
    <property type="entry name" value="ThiS"/>
    <property type="match status" value="1"/>
</dbReference>
<name>A0A502E156_9BURK</name>
<dbReference type="InterPro" id="IPR003749">
    <property type="entry name" value="ThiS/MoaD-like"/>
</dbReference>
<dbReference type="InterPro" id="IPR010035">
    <property type="entry name" value="Thi_S"/>
</dbReference>
<dbReference type="Gene3D" id="3.10.20.30">
    <property type="match status" value="1"/>
</dbReference>
<gene>
    <name evidence="1" type="primary">thiS</name>
    <name evidence="1" type="ORF">EAH82_01915</name>
</gene>
<comment type="caution">
    <text evidence="1">The sequence shown here is derived from an EMBL/GenBank/DDBJ whole genome shotgun (WGS) entry which is preliminary data.</text>
</comment>
<dbReference type="Proteomes" id="UP000319212">
    <property type="component" value="Unassembled WGS sequence"/>
</dbReference>
<dbReference type="NCBIfam" id="TIGR01683">
    <property type="entry name" value="thiS"/>
    <property type="match status" value="1"/>
</dbReference>
<organism evidence="1 2">
    <name type="scientific">Variovorax guangxiensis</name>
    <dbReference type="NCBI Taxonomy" id="1775474"/>
    <lineage>
        <taxon>Bacteria</taxon>
        <taxon>Pseudomonadati</taxon>
        <taxon>Pseudomonadota</taxon>
        <taxon>Betaproteobacteria</taxon>
        <taxon>Burkholderiales</taxon>
        <taxon>Comamonadaceae</taxon>
        <taxon>Variovorax</taxon>
    </lineage>
</organism>
<evidence type="ECO:0000313" key="2">
    <source>
        <dbReference type="Proteomes" id="UP000319212"/>
    </source>
</evidence>
<dbReference type="CDD" id="cd00565">
    <property type="entry name" value="Ubl_ThiS"/>
    <property type="match status" value="1"/>
</dbReference>
<dbReference type="InterPro" id="IPR012675">
    <property type="entry name" value="Beta-grasp_dom_sf"/>
</dbReference>
<dbReference type="PANTHER" id="PTHR34472">
    <property type="entry name" value="SULFUR CARRIER PROTEIN THIS"/>
    <property type="match status" value="1"/>
</dbReference>
<dbReference type="RefSeq" id="WP_140838162.1">
    <property type="nucleotide sequence ID" value="NZ_RCZI01000001.1"/>
</dbReference>
<reference evidence="1 2" key="1">
    <citation type="journal article" date="2019" name="Environ. Microbiol.">
        <title>Species interactions and distinct microbial communities in high Arctic permafrost affected cryosols are associated with the CH4 and CO2 gas fluxes.</title>
        <authorList>
            <person name="Altshuler I."/>
            <person name="Hamel J."/>
            <person name="Turney S."/>
            <person name="Magnuson E."/>
            <person name="Levesque R."/>
            <person name="Greer C."/>
            <person name="Whyte L.G."/>
        </authorList>
    </citation>
    <scope>NUCLEOTIDE SEQUENCE [LARGE SCALE GENOMIC DNA]</scope>
    <source>
        <strain evidence="1 2">S06.C</strain>
    </source>
</reference>
<dbReference type="InterPro" id="IPR016155">
    <property type="entry name" value="Mopterin_synth/thiamin_S_b"/>
</dbReference>
<protein>
    <submittedName>
        <fullName evidence="1">Sulfur carrier protein ThiS</fullName>
    </submittedName>
</protein>
<dbReference type="PANTHER" id="PTHR34472:SF1">
    <property type="entry name" value="SULFUR CARRIER PROTEIN THIS"/>
    <property type="match status" value="1"/>
</dbReference>
<dbReference type="EMBL" id="RCZI01000001">
    <property type="protein sequence ID" value="TPG30276.1"/>
    <property type="molecule type" value="Genomic_DNA"/>
</dbReference>
<sequence length="65" mass="6958">MNVWINDTPHTLPEPATVADALTALNAVPPFAVAVNRVFVPRSAYAAHGLHDDDRIEVIRPVTGG</sequence>
<dbReference type="OrthoDB" id="9800283at2"/>